<evidence type="ECO:0000313" key="1">
    <source>
        <dbReference type="EMBL" id="KAE9526135.1"/>
    </source>
</evidence>
<feature type="non-terminal residue" evidence="1">
    <location>
        <position position="1"/>
    </location>
</feature>
<organism evidence="1 2">
    <name type="scientific">Aphis glycines</name>
    <name type="common">Soybean aphid</name>
    <dbReference type="NCBI Taxonomy" id="307491"/>
    <lineage>
        <taxon>Eukaryota</taxon>
        <taxon>Metazoa</taxon>
        <taxon>Ecdysozoa</taxon>
        <taxon>Arthropoda</taxon>
        <taxon>Hexapoda</taxon>
        <taxon>Insecta</taxon>
        <taxon>Pterygota</taxon>
        <taxon>Neoptera</taxon>
        <taxon>Paraneoptera</taxon>
        <taxon>Hemiptera</taxon>
        <taxon>Sternorrhyncha</taxon>
        <taxon>Aphidomorpha</taxon>
        <taxon>Aphidoidea</taxon>
        <taxon>Aphididae</taxon>
        <taxon>Aphidini</taxon>
        <taxon>Aphis</taxon>
        <taxon>Aphis</taxon>
    </lineage>
</organism>
<reference evidence="1 2" key="1">
    <citation type="submission" date="2019-08" db="EMBL/GenBank/DDBJ databases">
        <title>The genome of the soybean aphid Biotype 1, its phylome, world population structure and adaptation to the North American continent.</title>
        <authorList>
            <person name="Giordano R."/>
            <person name="Donthu R.K."/>
            <person name="Hernandez A.G."/>
            <person name="Wright C.L."/>
            <person name="Zimin A.V."/>
        </authorList>
    </citation>
    <scope>NUCLEOTIDE SEQUENCE [LARGE SCALE GENOMIC DNA]</scope>
    <source>
        <tissue evidence="1">Whole aphids</tissue>
    </source>
</reference>
<keyword evidence="2" id="KW-1185">Reference proteome</keyword>
<dbReference type="AlphaFoldDB" id="A0A6G0T763"/>
<protein>
    <submittedName>
        <fullName evidence="1">Uncharacterized protein</fullName>
    </submittedName>
</protein>
<evidence type="ECO:0000313" key="2">
    <source>
        <dbReference type="Proteomes" id="UP000475862"/>
    </source>
</evidence>
<dbReference type="Proteomes" id="UP000475862">
    <property type="component" value="Unassembled WGS sequence"/>
</dbReference>
<dbReference type="EMBL" id="VYZN01000055">
    <property type="protein sequence ID" value="KAE9526135.1"/>
    <property type="molecule type" value="Genomic_DNA"/>
</dbReference>
<gene>
    <name evidence="1" type="ORF">AGLY_013766</name>
</gene>
<accession>A0A6G0T763</accession>
<comment type="caution">
    <text evidence="1">The sequence shown here is derived from an EMBL/GenBank/DDBJ whole genome shotgun (WGS) entry which is preliminary data.</text>
</comment>
<proteinExistence type="predicted"/>
<name>A0A6G0T763_APHGL</name>
<sequence length="427" mass="51640">KKSLRDNKREEQRPPFDVQYSITLFCNLLHIYFCPSSPTRPKLFHSERSDECIGFTMIITSRNASISNFGGGFRWKSEYPWCIIEVKSKLFPTVFKKIEKNPKKIREKQDFLRKTSFRQNRIFYFAITQKLIDFEFIRNMSKLQKFASNFVVGKSFSINFSSNICKKNYRIQTKTFYECLKFKFLQNRIVIFFTVDKIFLALSKYLKILYKVPHMLFLKIHIYNFFLLSFEVQILTKIRQNYEYLQIIFLKSTPPPNVKQNDTHLPAFLVDKKKSEIVSHNFFYKFLKFEFIRNMSKLQKFASNFVVGKSFSINFSSNICKKNYWIQTKTFYECFKFKFLQNRTNEIFNFPKNFFLKCLKIFLALSKYLKILYKVPHIIHRHNFFLLAFEVQILTKIRQNYEYLQIIFLAYIIIKELKFWCIQAIKT</sequence>